<sequence length="751" mass="82180">MLGIIRLPEVSATETQIPNGFWNDEEKEDPCSHKAGTDWEGRESEMTAETSSAKRVEKRHVAKAQKPEEKAPAIMICAPGYTLHDVISATFRRAIASEFAYQNRKWLPVDGVPKKCLPECLPECTEDRRCVAPNVCVTVDVQVENALKIVPGSVGGALGICQPGYETKPGLSEFLVPCVDGKWIHPKGEDGSPLKCNPTCFPPCLNGGTCTAPGKCTCVEGTIGCRCQHFEVGDVECGAPEASEGAELIKWSNGGTCVGTDECQCQPGFGGRFCHIKECPKSYPAVEHAIYTDVGKDPDSEEFMIYIECEENWSLPSGHLGKATLHCSNGQWVVLTETQEDNENLRCIQVPCDLECQNGGRCLGEKCQCPEGVEGESCQIRLCSQPLPNLESAWLDQSRFPQLFYKCLQSHAFPSGLTEVQVRCVLGSWTFDDHGTEVAEKEIESCVPACSKGCLNGGTCWAPDRCKCLRGFTGQQCEIVVNAEHNCYYPLPRVLFAEVVSSDTQPRIQCYEGYKLPSGRTQANFSCNIHQWILEGETEPKDTLTSQSCFPDCKGTCKGKERCVAPMTCGCRFDEEGVGCKQIEGFQCQEETLPVIANAIVWCYDATVHCLKGYKMASGKGTRAKLECHRGKWSHAALGEGCVPHCSAQCQNGGVCKAPEFCECQDGFYGSECQLVNCKGVPPALQNSDVCHEEEGKTLKCASGYALEGGQDRVALVCVERRWSLPEELREVALLPRVPPAVRERGYVRGP</sequence>
<feature type="domain" description="EGF-like" evidence="5">
    <location>
        <begin position="241"/>
        <end position="275"/>
    </location>
</feature>
<evidence type="ECO:0000256" key="2">
    <source>
        <dbReference type="ARBA" id="ARBA00023157"/>
    </source>
</evidence>
<feature type="disulfide bond" evidence="3">
    <location>
        <begin position="646"/>
        <end position="656"/>
    </location>
</feature>
<evidence type="ECO:0000259" key="5">
    <source>
        <dbReference type="PROSITE" id="PS50026"/>
    </source>
</evidence>
<feature type="disulfide bond" evidence="3">
    <location>
        <begin position="265"/>
        <end position="274"/>
    </location>
</feature>
<dbReference type="PANTHER" id="PTHR14949:SF56">
    <property type="entry name" value="EGF-LIKE-DOMAIN, MULTIPLE 7"/>
    <property type="match status" value="1"/>
</dbReference>
<reference evidence="6 7" key="2">
    <citation type="submission" date="2019-01" db="EMBL/GenBank/DDBJ databases">
        <title>The decoding of complex shrimp genome reveals the adaptation for benthos swimmer, frequently molting mechanism and breeding impact on genome.</title>
        <authorList>
            <person name="Sun Y."/>
            <person name="Gao Y."/>
            <person name="Yu Y."/>
        </authorList>
    </citation>
    <scope>NUCLEOTIDE SEQUENCE [LARGE SCALE GENOMIC DNA]</scope>
    <source>
        <tissue evidence="6">Muscle</tissue>
    </source>
</reference>
<feature type="domain" description="EGF-like" evidence="5">
    <location>
        <begin position="447"/>
        <end position="478"/>
    </location>
</feature>
<feature type="disulfide bond" evidence="3">
    <location>
        <begin position="664"/>
        <end position="673"/>
    </location>
</feature>
<dbReference type="PANTHER" id="PTHR14949">
    <property type="entry name" value="EGF-LIKE-DOMAIN, MULTIPLE 7, 8"/>
    <property type="match status" value="1"/>
</dbReference>
<feature type="disulfide bond" evidence="3">
    <location>
        <begin position="468"/>
        <end position="477"/>
    </location>
</feature>
<dbReference type="SUPFAM" id="SSF57196">
    <property type="entry name" value="EGF/Laminin"/>
    <property type="match status" value="1"/>
</dbReference>
<dbReference type="InterPro" id="IPR050969">
    <property type="entry name" value="Dev_Signal_Modulators"/>
</dbReference>
<accession>A0A3R7M2D3</accession>
<dbReference type="STRING" id="6689.A0A3R7M2D3"/>
<dbReference type="SMART" id="SM00181">
    <property type="entry name" value="EGF"/>
    <property type="match status" value="5"/>
</dbReference>
<dbReference type="Proteomes" id="UP000283509">
    <property type="component" value="Unassembled WGS sequence"/>
</dbReference>
<dbReference type="AlphaFoldDB" id="A0A3R7M2D3"/>
<dbReference type="InterPro" id="IPR000742">
    <property type="entry name" value="EGF"/>
</dbReference>
<comment type="caution">
    <text evidence="6">The sequence shown here is derived from an EMBL/GenBank/DDBJ whole genome shotgun (WGS) entry which is preliminary data.</text>
</comment>
<dbReference type="GO" id="GO:0005102">
    <property type="term" value="F:signaling receptor binding"/>
    <property type="evidence" value="ECO:0007669"/>
    <property type="project" value="TreeGrafter"/>
</dbReference>
<dbReference type="GO" id="GO:0005576">
    <property type="term" value="C:extracellular region"/>
    <property type="evidence" value="ECO:0007669"/>
    <property type="project" value="TreeGrafter"/>
</dbReference>
<keyword evidence="7" id="KW-1185">Reference proteome</keyword>
<organism evidence="6 7">
    <name type="scientific">Penaeus vannamei</name>
    <name type="common">Whiteleg shrimp</name>
    <name type="synonym">Litopenaeus vannamei</name>
    <dbReference type="NCBI Taxonomy" id="6689"/>
    <lineage>
        <taxon>Eukaryota</taxon>
        <taxon>Metazoa</taxon>
        <taxon>Ecdysozoa</taxon>
        <taxon>Arthropoda</taxon>
        <taxon>Crustacea</taxon>
        <taxon>Multicrustacea</taxon>
        <taxon>Malacostraca</taxon>
        <taxon>Eumalacostraca</taxon>
        <taxon>Eucarida</taxon>
        <taxon>Decapoda</taxon>
        <taxon>Dendrobranchiata</taxon>
        <taxon>Penaeoidea</taxon>
        <taxon>Penaeidae</taxon>
        <taxon>Penaeus</taxon>
    </lineage>
</organism>
<gene>
    <name evidence="6" type="ORF">C7M84_010655</name>
</gene>
<keyword evidence="1" id="KW-0732">Signal</keyword>
<feature type="compositionally biased region" description="Basic and acidic residues" evidence="4">
    <location>
        <begin position="29"/>
        <end position="45"/>
    </location>
</feature>
<protein>
    <submittedName>
        <fullName evidence="6">Putative von Willebrand factor D and EGF domain-containing protein</fullName>
    </submittedName>
</protein>
<comment type="caution">
    <text evidence="3">Lacks conserved residue(s) required for the propagation of feature annotation.</text>
</comment>
<name>A0A3R7M2D3_PENVA</name>
<evidence type="ECO:0000256" key="4">
    <source>
        <dbReference type="SAM" id="MobiDB-lite"/>
    </source>
</evidence>
<dbReference type="GO" id="GO:0009986">
    <property type="term" value="C:cell surface"/>
    <property type="evidence" value="ECO:0007669"/>
    <property type="project" value="TreeGrafter"/>
</dbReference>
<dbReference type="PROSITE" id="PS50026">
    <property type="entry name" value="EGF_3"/>
    <property type="match status" value="3"/>
</dbReference>
<feature type="disulfide bond" evidence="3">
    <location>
        <begin position="450"/>
        <end position="460"/>
    </location>
</feature>
<dbReference type="PROSITE" id="PS00022">
    <property type="entry name" value="EGF_1"/>
    <property type="match status" value="4"/>
</dbReference>
<dbReference type="PROSITE" id="PS01186">
    <property type="entry name" value="EGF_2"/>
    <property type="match status" value="3"/>
</dbReference>
<evidence type="ECO:0000256" key="1">
    <source>
        <dbReference type="ARBA" id="ARBA00022729"/>
    </source>
</evidence>
<evidence type="ECO:0000256" key="3">
    <source>
        <dbReference type="PROSITE-ProRule" id="PRU00076"/>
    </source>
</evidence>
<feature type="region of interest" description="Disordered" evidence="4">
    <location>
        <begin position="20"/>
        <end position="64"/>
    </location>
</feature>
<evidence type="ECO:0000313" key="7">
    <source>
        <dbReference type="Proteomes" id="UP000283509"/>
    </source>
</evidence>
<proteinExistence type="predicted"/>
<keyword evidence="3" id="KW-0245">EGF-like domain</keyword>
<reference evidence="6 7" key="1">
    <citation type="submission" date="2018-04" db="EMBL/GenBank/DDBJ databases">
        <authorList>
            <person name="Zhang X."/>
            <person name="Yuan J."/>
            <person name="Li F."/>
            <person name="Xiang J."/>
        </authorList>
    </citation>
    <scope>NUCLEOTIDE SEQUENCE [LARGE SCALE GENOMIC DNA]</scope>
    <source>
        <tissue evidence="6">Muscle</tissue>
    </source>
</reference>
<dbReference type="OrthoDB" id="6362829at2759"/>
<feature type="domain" description="EGF-like" evidence="5">
    <location>
        <begin position="643"/>
        <end position="674"/>
    </location>
</feature>
<dbReference type="Gene3D" id="2.10.25.10">
    <property type="entry name" value="Laminin"/>
    <property type="match status" value="3"/>
</dbReference>
<keyword evidence="2 3" id="KW-1015">Disulfide bond</keyword>
<dbReference type="EMBL" id="QCYY01002349">
    <property type="protein sequence ID" value="ROT71043.1"/>
    <property type="molecule type" value="Genomic_DNA"/>
</dbReference>
<evidence type="ECO:0000313" key="6">
    <source>
        <dbReference type="EMBL" id="ROT71043.1"/>
    </source>
</evidence>